<organism evidence="1 2">
    <name type="scientific">Inconstantimicrobium mannanitabidum</name>
    <dbReference type="NCBI Taxonomy" id="1604901"/>
    <lineage>
        <taxon>Bacteria</taxon>
        <taxon>Bacillati</taxon>
        <taxon>Bacillota</taxon>
        <taxon>Clostridia</taxon>
        <taxon>Eubacteriales</taxon>
        <taxon>Clostridiaceae</taxon>
        <taxon>Inconstantimicrobium</taxon>
    </lineage>
</organism>
<name>A0ACB5R9M8_9CLOT</name>
<sequence length="272" mass="31138">MSKIAFKLLLICILIGNFSLSVSAATINPLDKVSSYNIYYGYVNKTVLQNMKKYQLMVVEPKGISQSNIMELKKNNTKLYAYISIAEIPSWDKSVNIPQNDYLKVYGKIVKNYGNIVGDIRNTSYQNILLSQIKNLMNRGFDGVFFDTLDDYESLDLVKTNSNVASLERAAVQFVANAKVKYPNLNIIQNRGFNILSLGSQKYVKGILYEDYDYASNDSNSKRTLNQLKNAKQSYGVNCFVQYAKNSTQNKSTAIKNHWKYLYRNTNYNIWN</sequence>
<comment type="caution">
    <text evidence="1">The sequence shown here is derived from an EMBL/GenBank/DDBJ whole genome shotgun (WGS) entry which is preliminary data.</text>
</comment>
<protein>
    <submittedName>
        <fullName evidence="1">Uncharacterized protein</fullName>
    </submittedName>
</protein>
<keyword evidence="2" id="KW-1185">Reference proteome</keyword>
<reference evidence="1" key="1">
    <citation type="journal article" date="2025" name="Int. J. Syst. Evol. Microbiol.">
        <title>Inconstantimicrobium mannanitabidum sp. nov., a novel member of the family Clostridiaceae isolated from anoxic soil under the treatment of reductive soil disinfestation.</title>
        <authorList>
            <person name="Ueki A."/>
            <person name="Tonouchi A."/>
            <person name="Honma S."/>
            <person name="Kaku N."/>
            <person name="Ueki K."/>
        </authorList>
    </citation>
    <scope>NUCLEOTIDE SEQUENCE</scope>
    <source>
        <strain evidence="1">TW13</strain>
    </source>
</reference>
<evidence type="ECO:0000313" key="1">
    <source>
        <dbReference type="EMBL" id="GKX65671.1"/>
    </source>
</evidence>
<proteinExistence type="predicted"/>
<gene>
    <name evidence="1" type="ORF">rsdtw13_09290</name>
</gene>
<evidence type="ECO:0000313" key="2">
    <source>
        <dbReference type="Proteomes" id="UP001058074"/>
    </source>
</evidence>
<dbReference type="Proteomes" id="UP001058074">
    <property type="component" value="Unassembled WGS sequence"/>
</dbReference>
<dbReference type="EMBL" id="BROD01000001">
    <property type="protein sequence ID" value="GKX65671.1"/>
    <property type="molecule type" value="Genomic_DNA"/>
</dbReference>
<accession>A0ACB5R9M8</accession>